<evidence type="ECO:0000313" key="2">
    <source>
        <dbReference type="EMBL" id="VAW58790.1"/>
    </source>
</evidence>
<dbReference type="AlphaFoldDB" id="A0A3B0X260"/>
<proteinExistence type="predicted"/>
<dbReference type="SMART" id="SM00960">
    <property type="entry name" value="Robl_LC7"/>
    <property type="match status" value="1"/>
</dbReference>
<protein>
    <recommendedName>
        <fullName evidence="1">Roadblock/LAMTOR2 domain-containing protein</fullName>
    </recommendedName>
</protein>
<evidence type="ECO:0000259" key="1">
    <source>
        <dbReference type="SMART" id="SM00960"/>
    </source>
</evidence>
<dbReference type="SUPFAM" id="SSF103196">
    <property type="entry name" value="Roadblock/LC7 domain"/>
    <property type="match status" value="1"/>
</dbReference>
<reference evidence="2" key="1">
    <citation type="submission" date="2018-06" db="EMBL/GenBank/DDBJ databases">
        <authorList>
            <person name="Zhirakovskaya E."/>
        </authorList>
    </citation>
    <scope>NUCLEOTIDE SEQUENCE</scope>
</reference>
<dbReference type="Gene3D" id="3.30.450.30">
    <property type="entry name" value="Dynein light chain 2a, cytoplasmic"/>
    <property type="match status" value="1"/>
</dbReference>
<feature type="domain" description="Roadblock/LAMTOR2" evidence="1">
    <location>
        <begin position="23"/>
        <end position="112"/>
    </location>
</feature>
<accession>A0A3B0X260</accession>
<dbReference type="Pfam" id="PF03259">
    <property type="entry name" value="Robl_LC7"/>
    <property type="match status" value="1"/>
</dbReference>
<sequence>MNSSDNKLINPNATLSTGGTEAITDILKDMNNQCREIQLSMISTADGLTMSAVGTVLDPDQVGAMCTELIAVCHKAAKELEQGDLQQMILRCSEGCMFLMPAGDHAVLAIMSVPDVNLGLLVLEAKRAATLIQHLL</sequence>
<name>A0A3B0X260_9ZZZZ</name>
<organism evidence="2">
    <name type="scientific">hydrothermal vent metagenome</name>
    <dbReference type="NCBI Taxonomy" id="652676"/>
    <lineage>
        <taxon>unclassified sequences</taxon>
        <taxon>metagenomes</taxon>
        <taxon>ecological metagenomes</taxon>
    </lineage>
</organism>
<gene>
    <name evidence="2" type="ORF">MNBD_GAMMA08-1506</name>
</gene>
<dbReference type="EMBL" id="UOFH01000036">
    <property type="protein sequence ID" value="VAW58790.1"/>
    <property type="molecule type" value="Genomic_DNA"/>
</dbReference>
<dbReference type="InterPro" id="IPR004942">
    <property type="entry name" value="Roadblock/LAMTOR2_dom"/>
</dbReference>